<feature type="transmembrane region" description="Helical" evidence="7">
    <location>
        <begin position="212"/>
        <end position="240"/>
    </location>
</feature>
<evidence type="ECO:0000313" key="8">
    <source>
        <dbReference type="EMBL" id="GGF56612.1"/>
    </source>
</evidence>
<keyword evidence="5 7" id="KW-1133">Transmembrane helix</keyword>
<evidence type="ECO:0000256" key="6">
    <source>
        <dbReference type="ARBA" id="ARBA00023136"/>
    </source>
</evidence>
<feature type="transmembrane region" description="Helical" evidence="7">
    <location>
        <begin position="119"/>
        <end position="138"/>
    </location>
</feature>
<gene>
    <name evidence="8" type="ORF">GCM10011332_07610</name>
</gene>
<dbReference type="GO" id="GO:0005886">
    <property type="term" value="C:plasma membrane"/>
    <property type="evidence" value="ECO:0007669"/>
    <property type="project" value="UniProtKB-SubCell"/>
</dbReference>
<evidence type="ECO:0000256" key="5">
    <source>
        <dbReference type="ARBA" id="ARBA00022989"/>
    </source>
</evidence>
<comment type="similarity">
    <text evidence="2">Belongs to the FliR/MopE/SpaR family.</text>
</comment>
<reference evidence="8" key="1">
    <citation type="journal article" date="2014" name="Int. J. Syst. Evol. Microbiol.">
        <title>Complete genome sequence of Corynebacterium casei LMG S-19264T (=DSM 44701T), isolated from a smear-ripened cheese.</title>
        <authorList>
            <consortium name="US DOE Joint Genome Institute (JGI-PGF)"/>
            <person name="Walter F."/>
            <person name="Albersmeier A."/>
            <person name="Kalinowski J."/>
            <person name="Ruckert C."/>
        </authorList>
    </citation>
    <scope>NUCLEOTIDE SEQUENCE</scope>
    <source>
        <strain evidence="8">CGMCC 1.15254</strain>
    </source>
</reference>
<dbReference type="InterPro" id="IPR002010">
    <property type="entry name" value="T3SS_IM_R"/>
</dbReference>
<keyword evidence="8" id="KW-0282">Flagellum</keyword>
<reference evidence="8" key="2">
    <citation type="submission" date="2020-09" db="EMBL/GenBank/DDBJ databases">
        <authorList>
            <person name="Sun Q."/>
            <person name="Zhou Y."/>
        </authorList>
    </citation>
    <scope>NUCLEOTIDE SEQUENCE</scope>
    <source>
        <strain evidence="8">CGMCC 1.15254</strain>
    </source>
</reference>
<evidence type="ECO:0000256" key="1">
    <source>
        <dbReference type="ARBA" id="ARBA00004651"/>
    </source>
</evidence>
<keyword evidence="8" id="KW-0966">Cell projection</keyword>
<dbReference type="Proteomes" id="UP000632498">
    <property type="component" value="Unassembled WGS sequence"/>
</dbReference>
<dbReference type="GO" id="GO:0006605">
    <property type="term" value="P:protein targeting"/>
    <property type="evidence" value="ECO:0007669"/>
    <property type="project" value="InterPro"/>
</dbReference>
<feature type="transmembrane region" description="Helical" evidence="7">
    <location>
        <begin position="69"/>
        <end position="89"/>
    </location>
</feature>
<sequence length="253" mass="27855">MLSDIFTFNIFHFGLIFARMSGAFIVMPGISASFVPVRIRLLFALMLALILVPVVSHNFPPFPIHPLELLMLLGGEILIGFFFGALMMIMLSAMQVLGMIIAFVASLSNAFSFDAVSQSQSSVISTFFVNLAMVTIFVTDLHHLMLSAVVDSYTLFAPGQLPPIGDFAEFMSRTVAGSFKIGVELAAPFILLSFGFQLAMGLISRLNPQFQIYFVAMPAQIMVTIVMLTFTISAIMMVFLQYYQKGLIGFLEP</sequence>
<proteinExistence type="inferred from homology"/>
<keyword evidence="3" id="KW-1003">Cell membrane</keyword>
<evidence type="ECO:0000256" key="2">
    <source>
        <dbReference type="ARBA" id="ARBA00009772"/>
    </source>
</evidence>
<comment type="subcellular location">
    <subcellularLocation>
        <location evidence="1">Cell membrane</location>
        <topology evidence="1">Multi-pass membrane protein</topology>
    </subcellularLocation>
</comment>
<keyword evidence="8" id="KW-0969">Cilium</keyword>
<name>A0A917BS28_9PROT</name>
<dbReference type="PANTHER" id="PTHR30065">
    <property type="entry name" value="FLAGELLAR BIOSYNTHETIC PROTEIN FLIR"/>
    <property type="match status" value="1"/>
</dbReference>
<dbReference type="PRINTS" id="PR00953">
    <property type="entry name" value="TYPE3IMRPROT"/>
</dbReference>
<dbReference type="PANTHER" id="PTHR30065:SF8">
    <property type="entry name" value="FLAGELLAR BIOSYNTHETIC PROTEIN FLIR"/>
    <property type="match status" value="1"/>
</dbReference>
<dbReference type="AlphaFoldDB" id="A0A917BS28"/>
<evidence type="ECO:0000256" key="7">
    <source>
        <dbReference type="SAM" id="Phobius"/>
    </source>
</evidence>
<accession>A0A917BS28</accession>
<keyword evidence="6 7" id="KW-0472">Membrane</keyword>
<evidence type="ECO:0000256" key="3">
    <source>
        <dbReference type="ARBA" id="ARBA00022475"/>
    </source>
</evidence>
<keyword evidence="9" id="KW-1185">Reference proteome</keyword>
<comment type="caution">
    <text evidence="8">The sequence shown here is derived from an EMBL/GenBank/DDBJ whole genome shotgun (WGS) entry which is preliminary data.</text>
</comment>
<feature type="transmembrane region" description="Helical" evidence="7">
    <location>
        <begin position="181"/>
        <end position="200"/>
    </location>
</feature>
<dbReference type="RefSeq" id="WP_188661804.1">
    <property type="nucleotide sequence ID" value="NZ_BMHV01000004.1"/>
</dbReference>
<feature type="transmembrane region" description="Helical" evidence="7">
    <location>
        <begin position="6"/>
        <end position="27"/>
    </location>
</feature>
<keyword evidence="4 7" id="KW-0812">Transmembrane</keyword>
<protein>
    <submittedName>
        <fullName evidence="8">Flagellar biosynthetic protein FliR</fullName>
    </submittedName>
</protein>
<organism evidence="8 9">
    <name type="scientific">Terasakiella brassicae</name>
    <dbReference type="NCBI Taxonomy" id="1634917"/>
    <lineage>
        <taxon>Bacteria</taxon>
        <taxon>Pseudomonadati</taxon>
        <taxon>Pseudomonadota</taxon>
        <taxon>Alphaproteobacteria</taxon>
        <taxon>Rhodospirillales</taxon>
        <taxon>Terasakiellaceae</taxon>
        <taxon>Terasakiella</taxon>
    </lineage>
</organism>
<feature type="transmembrane region" description="Helical" evidence="7">
    <location>
        <begin position="39"/>
        <end position="57"/>
    </location>
</feature>
<feature type="transmembrane region" description="Helical" evidence="7">
    <location>
        <begin position="96"/>
        <end position="113"/>
    </location>
</feature>
<dbReference type="Pfam" id="PF01311">
    <property type="entry name" value="Bac_export_1"/>
    <property type="match status" value="1"/>
</dbReference>
<dbReference type="EMBL" id="BMHV01000004">
    <property type="protein sequence ID" value="GGF56612.1"/>
    <property type="molecule type" value="Genomic_DNA"/>
</dbReference>
<evidence type="ECO:0000313" key="9">
    <source>
        <dbReference type="Proteomes" id="UP000632498"/>
    </source>
</evidence>
<evidence type="ECO:0000256" key="4">
    <source>
        <dbReference type="ARBA" id="ARBA00022692"/>
    </source>
</evidence>